<evidence type="ECO:0000313" key="4">
    <source>
        <dbReference type="Proteomes" id="UP000831785"/>
    </source>
</evidence>
<dbReference type="RefSeq" id="WP_244720731.1">
    <property type="nucleotide sequence ID" value="NZ_CP095049.1"/>
</dbReference>
<dbReference type="Pfam" id="PF13568">
    <property type="entry name" value="OMP_b-brl_2"/>
    <property type="match status" value="1"/>
</dbReference>
<keyword evidence="4" id="KW-1185">Reference proteome</keyword>
<reference evidence="3 4" key="1">
    <citation type="submission" date="2022-04" db="EMBL/GenBank/DDBJ databases">
        <title>Hymenobacter sp. isolated from the air.</title>
        <authorList>
            <person name="Won M."/>
            <person name="Lee C.-M."/>
            <person name="Woen H.-Y."/>
            <person name="Kwon S.-W."/>
        </authorList>
    </citation>
    <scope>NUCLEOTIDE SEQUENCE [LARGE SCALE GENOMIC DNA]</scope>
    <source>
        <strain evidence="4">5116 S-27</strain>
    </source>
</reference>
<feature type="signal peptide" evidence="1">
    <location>
        <begin position="1"/>
        <end position="20"/>
    </location>
</feature>
<feature type="chain" id="PRO_5045739399" evidence="1">
    <location>
        <begin position="21"/>
        <end position="251"/>
    </location>
</feature>
<dbReference type="InterPro" id="IPR025665">
    <property type="entry name" value="Beta-barrel_OMP_2"/>
</dbReference>
<evidence type="ECO:0000256" key="1">
    <source>
        <dbReference type="SAM" id="SignalP"/>
    </source>
</evidence>
<evidence type="ECO:0000259" key="2">
    <source>
        <dbReference type="Pfam" id="PF13568"/>
    </source>
</evidence>
<dbReference type="Proteomes" id="UP000831785">
    <property type="component" value="Chromosome"/>
</dbReference>
<gene>
    <name evidence="3" type="ORF">MUN80_05655</name>
</gene>
<name>A0ABY4FE34_9BACT</name>
<evidence type="ECO:0000313" key="3">
    <source>
        <dbReference type="EMBL" id="UOQ54239.1"/>
    </source>
</evidence>
<feature type="domain" description="Outer membrane protein beta-barrel" evidence="2">
    <location>
        <begin position="20"/>
        <end position="224"/>
    </location>
</feature>
<dbReference type="EMBL" id="CP095049">
    <property type="protein sequence ID" value="UOQ54239.1"/>
    <property type="molecule type" value="Genomic_DNA"/>
</dbReference>
<protein>
    <submittedName>
        <fullName evidence="3">PorT family protein</fullName>
    </submittedName>
</protein>
<keyword evidence="1" id="KW-0732">Signal</keyword>
<sequence>MTKSSGLLVAFLLSTAAASAQTTYRLGVRVGGNLANTTEKGTARTIINASSSSSKSPIVSGQVGVVLAVERGKFAFQPALLFSQKGTKIKASNTIADPTTGYEFRRKGHTTVRYSWLEMPLNVVYTLPGETGLQVFAGPYVAVGVGGRARTTINNSTTDPGSYTEPITSYSSKITYGRDETTGSTASIRNFYSRRFDTGFNVGLGYRRGPVQVQAGYGVGLVNLYYSKAGGDNEQSGNNRVAQLTGTYFFK</sequence>
<proteinExistence type="predicted"/>
<accession>A0ABY4FE34</accession>
<organism evidence="3 4">
    <name type="scientific">Hymenobacter cellulosivorans</name>
    <dbReference type="NCBI Taxonomy" id="2932249"/>
    <lineage>
        <taxon>Bacteria</taxon>
        <taxon>Pseudomonadati</taxon>
        <taxon>Bacteroidota</taxon>
        <taxon>Cytophagia</taxon>
        <taxon>Cytophagales</taxon>
        <taxon>Hymenobacteraceae</taxon>
        <taxon>Hymenobacter</taxon>
    </lineage>
</organism>